<name>A0AC35TI78_9BILA</name>
<reference evidence="2" key="1">
    <citation type="submission" date="2016-11" db="UniProtKB">
        <authorList>
            <consortium name="WormBaseParasite"/>
        </authorList>
    </citation>
    <scope>IDENTIFICATION</scope>
    <source>
        <strain evidence="2">KR3021</strain>
    </source>
</reference>
<protein>
    <submittedName>
        <fullName evidence="2">Coiled-coil domain-containing protein 125</fullName>
    </submittedName>
</protein>
<dbReference type="WBParaSite" id="RSKR_0000080900.1">
    <property type="protein sequence ID" value="RSKR_0000080900.1"/>
    <property type="gene ID" value="RSKR_0000080900"/>
</dbReference>
<evidence type="ECO:0000313" key="2">
    <source>
        <dbReference type="WBParaSite" id="RSKR_0000080900.1"/>
    </source>
</evidence>
<evidence type="ECO:0000313" key="1">
    <source>
        <dbReference type="Proteomes" id="UP000095286"/>
    </source>
</evidence>
<proteinExistence type="predicted"/>
<sequence>MLSPVIRNLGNYVAEVEVDGQIRPLKKEYARVRVAFCETKTMIENSFTIQLDSTEMTLFGAIYFVRFNENDHKKFKILNRLALSFDEFKAFVIECLENECQSQTNAFRLKFIPASKRFLMTFFGTAFMKDGDMFSIELIEQVMSKNEANYGPGQTFMTSNMKESVSTNPDSKHCSNQWKLNPMAIYRPKVTDDCSLPPKSMAGGMEKTKLNETSLNNSLSFKDERSESYKQSLLKDTETRLSIRFMETQLKSAEEKTALLESKLDMYHFAYTEKSKECKLMKEELKELVSSAKNIQSLLDLEFKRNEELNIENQQLQVECQDWEDELENMSSNWHYDTLQVEKLTEEKNCLIKKSDHYKECLDRVSKKCNDLAKTNQILQAKQVTPQSTGNEEADSIKLICKTYQAFLESKHKSDPLICKHIEAFTDEFFNQNANKHSQKMSPQDIILLNEEVKVLADYLEVVKLHFGGSDSIEREIAQKQNDIALYRETITHFIGKIKKRESLKEESKEVKAEHDALLKQIYAQSMKPKDKLETVQPNNIVGQAVSQTSQRTALNDHTNNIEHANFQRHHEDVFADWIRHPSRKYNASRDSESKEN</sequence>
<organism evidence="1 2">
    <name type="scientific">Rhabditophanes sp. KR3021</name>
    <dbReference type="NCBI Taxonomy" id="114890"/>
    <lineage>
        <taxon>Eukaryota</taxon>
        <taxon>Metazoa</taxon>
        <taxon>Ecdysozoa</taxon>
        <taxon>Nematoda</taxon>
        <taxon>Chromadorea</taxon>
        <taxon>Rhabditida</taxon>
        <taxon>Tylenchina</taxon>
        <taxon>Panagrolaimomorpha</taxon>
        <taxon>Strongyloidoidea</taxon>
        <taxon>Alloionematidae</taxon>
        <taxon>Rhabditophanes</taxon>
    </lineage>
</organism>
<accession>A0AC35TI78</accession>
<dbReference type="Proteomes" id="UP000095286">
    <property type="component" value="Unplaced"/>
</dbReference>